<protein>
    <recommendedName>
        <fullName evidence="11">Ninjurin 1</fullName>
    </recommendedName>
</protein>
<name>A0AAR2JDS8_PYGNA</name>
<evidence type="ECO:0008006" key="11">
    <source>
        <dbReference type="Google" id="ProtNLM"/>
    </source>
</evidence>
<keyword evidence="4" id="KW-0130">Cell adhesion</keyword>
<dbReference type="AlphaFoldDB" id="A0AAR2JDS8"/>
<gene>
    <name evidence="9" type="primary">NINJ1</name>
</gene>
<dbReference type="PANTHER" id="PTHR12316">
    <property type="entry name" value="NINJURIN-RELATED"/>
    <property type="match status" value="1"/>
</dbReference>
<comment type="similarity">
    <text evidence="2">Belongs to the ninjurin family.</text>
</comment>
<dbReference type="Proteomes" id="UP001501920">
    <property type="component" value="Chromosome 21"/>
</dbReference>
<dbReference type="Pfam" id="PF04923">
    <property type="entry name" value="Ninjurin"/>
    <property type="match status" value="1"/>
</dbReference>
<evidence type="ECO:0000256" key="4">
    <source>
        <dbReference type="ARBA" id="ARBA00022889"/>
    </source>
</evidence>
<evidence type="ECO:0000256" key="5">
    <source>
        <dbReference type="ARBA" id="ARBA00022989"/>
    </source>
</evidence>
<dbReference type="PANTHER" id="PTHR12316:SF17">
    <property type="entry name" value="NINJURIN C, ISOFORM D"/>
    <property type="match status" value="1"/>
</dbReference>
<keyword evidence="10" id="KW-1185">Reference proteome</keyword>
<evidence type="ECO:0000256" key="8">
    <source>
        <dbReference type="SAM" id="Phobius"/>
    </source>
</evidence>
<feature type="region of interest" description="Disordered" evidence="7">
    <location>
        <begin position="1"/>
        <end position="29"/>
    </location>
</feature>
<evidence type="ECO:0000256" key="3">
    <source>
        <dbReference type="ARBA" id="ARBA00022692"/>
    </source>
</evidence>
<sequence>MASETIAMNGDVDKADAEEAPSPARSKKMARPLNMNTYANKKSAVESMLDVALLMANASQLKAVLEQGPSLSFYTGLIALISISLILQVVVGILLIFLELQSHQVLKLSPTNPLNLQHEQQAVNACSGGDRVLPNNWFKFLTFDMASLW</sequence>
<dbReference type="GO" id="GO:0016020">
    <property type="term" value="C:membrane"/>
    <property type="evidence" value="ECO:0007669"/>
    <property type="project" value="UniProtKB-SubCell"/>
</dbReference>
<dbReference type="InterPro" id="IPR007007">
    <property type="entry name" value="Ninjurin"/>
</dbReference>
<comment type="subcellular location">
    <subcellularLocation>
        <location evidence="1">Membrane</location>
        <topology evidence="1">Multi-pass membrane protein</topology>
    </subcellularLocation>
</comment>
<evidence type="ECO:0000256" key="2">
    <source>
        <dbReference type="ARBA" id="ARBA00008141"/>
    </source>
</evidence>
<dbReference type="GO" id="GO:0007155">
    <property type="term" value="P:cell adhesion"/>
    <property type="evidence" value="ECO:0007669"/>
    <property type="project" value="UniProtKB-KW"/>
</dbReference>
<keyword evidence="5 8" id="KW-1133">Transmembrane helix</keyword>
<evidence type="ECO:0000256" key="1">
    <source>
        <dbReference type="ARBA" id="ARBA00004141"/>
    </source>
</evidence>
<accession>A0AAR2JDS8</accession>
<dbReference type="GeneTree" id="ENSGT00940000158892"/>
<reference evidence="9" key="2">
    <citation type="submission" date="2025-08" db="UniProtKB">
        <authorList>
            <consortium name="Ensembl"/>
        </authorList>
    </citation>
    <scope>IDENTIFICATION</scope>
</reference>
<reference evidence="9" key="3">
    <citation type="submission" date="2025-09" db="UniProtKB">
        <authorList>
            <consortium name="Ensembl"/>
        </authorList>
    </citation>
    <scope>IDENTIFICATION</scope>
</reference>
<dbReference type="Ensembl" id="ENSPNAT00000078744.1">
    <property type="protein sequence ID" value="ENSPNAP00000047996.1"/>
    <property type="gene ID" value="ENSPNAG00000001343.2"/>
</dbReference>
<reference evidence="9 10" key="1">
    <citation type="submission" date="2020-10" db="EMBL/GenBank/DDBJ databases">
        <title>Pygocentrus nattereri (red-bellied piranha) genome, fPygNat1, primary haplotype.</title>
        <authorList>
            <person name="Myers G."/>
            <person name="Meyer A."/>
            <person name="Karagic N."/>
            <person name="Pippel M."/>
            <person name="Winkler S."/>
            <person name="Tracey A."/>
            <person name="Wood J."/>
            <person name="Formenti G."/>
            <person name="Howe K."/>
            <person name="Fedrigo O."/>
            <person name="Jarvis E.D."/>
        </authorList>
    </citation>
    <scope>NUCLEOTIDE SEQUENCE [LARGE SCALE GENOMIC DNA]</scope>
</reference>
<organism evidence="9 10">
    <name type="scientific">Pygocentrus nattereri</name>
    <name type="common">Red-bellied piranha</name>
    <dbReference type="NCBI Taxonomy" id="42514"/>
    <lineage>
        <taxon>Eukaryota</taxon>
        <taxon>Metazoa</taxon>
        <taxon>Chordata</taxon>
        <taxon>Craniata</taxon>
        <taxon>Vertebrata</taxon>
        <taxon>Euteleostomi</taxon>
        <taxon>Actinopterygii</taxon>
        <taxon>Neopterygii</taxon>
        <taxon>Teleostei</taxon>
        <taxon>Ostariophysi</taxon>
        <taxon>Characiformes</taxon>
        <taxon>Characoidei</taxon>
        <taxon>Pygocentrus</taxon>
    </lineage>
</organism>
<feature type="transmembrane region" description="Helical" evidence="8">
    <location>
        <begin position="71"/>
        <end position="98"/>
    </location>
</feature>
<proteinExistence type="inferred from homology"/>
<evidence type="ECO:0000313" key="9">
    <source>
        <dbReference type="Ensembl" id="ENSPNAP00000047996.1"/>
    </source>
</evidence>
<evidence type="ECO:0000256" key="7">
    <source>
        <dbReference type="SAM" id="MobiDB-lite"/>
    </source>
</evidence>
<keyword evidence="3 8" id="KW-0812">Transmembrane</keyword>
<dbReference type="GO" id="GO:0042246">
    <property type="term" value="P:tissue regeneration"/>
    <property type="evidence" value="ECO:0007669"/>
    <property type="project" value="InterPro"/>
</dbReference>
<evidence type="ECO:0000256" key="6">
    <source>
        <dbReference type="ARBA" id="ARBA00023136"/>
    </source>
</evidence>
<evidence type="ECO:0000313" key="10">
    <source>
        <dbReference type="Proteomes" id="UP001501920"/>
    </source>
</evidence>
<keyword evidence="6 8" id="KW-0472">Membrane</keyword>